<name>A0A918B6H9_9ACTN</name>
<reference evidence="1" key="1">
    <citation type="journal article" date="2014" name="Int. J. Syst. Evol. Microbiol.">
        <title>Complete genome sequence of Corynebacterium casei LMG S-19264T (=DSM 44701T), isolated from a smear-ripened cheese.</title>
        <authorList>
            <consortium name="US DOE Joint Genome Institute (JGI-PGF)"/>
            <person name="Walter F."/>
            <person name="Albersmeier A."/>
            <person name="Kalinowski J."/>
            <person name="Ruckert C."/>
        </authorList>
    </citation>
    <scope>NUCLEOTIDE SEQUENCE</scope>
    <source>
        <strain evidence="1">JCM 4335</strain>
    </source>
</reference>
<dbReference type="AlphaFoldDB" id="A0A918B6H9"/>
<protein>
    <submittedName>
        <fullName evidence="1">Uncharacterized protein</fullName>
    </submittedName>
</protein>
<comment type="caution">
    <text evidence="1">The sequence shown here is derived from an EMBL/GenBank/DDBJ whole genome shotgun (WGS) entry which is preliminary data.</text>
</comment>
<gene>
    <name evidence="1" type="ORF">GCM10010249_60890</name>
</gene>
<proteinExistence type="predicted"/>
<keyword evidence="2" id="KW-1185">Reference proteome</keyword>
<dbReference type="EMBL" id="BMSV01000030">
    <property type="protein sequence ID" value="GGQ34465.1"/>
    <property type="molecule type" value="Genomic_DNA"/>
</dbReference>
<dbReference type="Proteomes" id="UP000654123">
    <property type="component" value="Unassembled WGS sequence"/>
</dbReference>
<evidence type="ECO:0000313" key="1">
    <source>
        <dbReference type="EMBL" id="GGQ34465.1"/>
    </source>
</evidence>
<sequence>MGISGERVSNTWAICPALWDKPWKRGLIPDTTTSGIRWWWKAPAVQDEPAAYQLVGEVTAHQGDDG</sequence>
<organism evidence="1 2">
    <name type="scientific">Streptomyces roseolilacinus</name>
    <dbReference type="NCBI Taxonomy" id="66904"/>
    <lineage>
        <taxon>Bacteria</taxon>
        <taxon>Bacillati</taxon>
        <taxon>Actinomycetota</taxon>
        <taxon>Actinomycetes</taxon>
        <taxon>Kitasatosporales</taxon>
        <taxon>Streptomycetaceae</taxon>
        <taxon>Streptomyces</taxon>
    </lineage>
</organism>
<reference evidence="1" key="2">
    <citation type="submission" date="2020-09" db="EMBL/GenBank/DDBJ databases">
        <authorList>
            <person name="Sun Q."/>
            <person name="Ohkuma M."/>
        </authorList>
    </citation>
    <scope>NUCLEOTIDE SEQUENCE</scope>
    <source>
        <strain evidence="1">JCM 4335</strain>
    </source>
</reference>
<accession>A0A918B6H9</accession>
<evidence type="ECO:0000313" key="2">
    <source>
        <dbReference type="Proteomes" id="UP000654123"/>
    </source>
</evidence>